<dbReference type="RefSeq" id="WP_149200377.1">
    <property type="nucleotide sequence ID" value="NZ_BSOV01000032.1"/>
</dbReference>
<feature type="domain" description="PglD N-terminal" evidence="1">
    <location>
        <begin position="60"/>
        <end position="108"/>
    </location>
</feature>
<dbReference type="Pfam" id="PF17836">
    <property type="entry name" value="PglD_N"/>
    <property type="match status" value="1"/>
</dbReference>
<protein>
    <submittedName>
        <fullName evidence="3">Uncharacterized protein</fullName>
    </submittedName>
</protein>
<evidence type="ECO:0000313" key="3">
    <source>
        <dbReference type="EMBL" id="QKS49104.1"/>
    </source>
</evidence>
<dbReference type="EMBL" id="CP054615">
    <property type="protein sequence ID" value="QKS49104.1"/>
    <property type="molecule type" value="Genomic_DNA"/>
</dbReference>
<geneLocation type="plasmid" evidence="3 4">
    <name>unnamed1</name>
</geneLocation>
<keyword evidence="3" id="KW-0614">Plasmid</keyword>
<evidence type="ECO:0000259" key="1">
    <source>
        <dbReference type="Pfam" id="PF17836"/>
    </source>
</evidence>
<name>A0A6N1AIP4_9PROT</name>
<gene>
    <name evidence="3" type="ORF">HUE56_00920</name>
</gene>
<dbReference type="InterPro" id="IPR058592">
    <property type="entry name" value="Gtf3_C"/>
</dbReference>
<dbReference type="Gene3D" id="3.40.50.720">
    <property type="entry name" value="NAD(P)-binding Rossmann-like Domain"/>
    <property type="match status" value="1"/>
</dbReference>
<dbReference type="Pfam" id="PF26337">
    <property type="entry name" value="Gtf3_C"/>
    <property type="match status" value="1"/>
</dbReference>
<dbReference type="AlphaFoldDB" id="A0A6N1AIP4"/>
<dbReference type="InterPro" id="IPR041561">
    <property type="entry name" value="PglD_N"/>
</dbReference>
<feature type="domain" description="Glucosyltransferase 3-like C-terminal" evidence="2">
    <location>
        <begin position="420"/>
        <end position="528"/>
    </location>
</feature>
<evidence type="ECO:0000259" key="2">
    <source>
        <dbReference type="Pfam" id="PF26337"/>
    </source>
</evidence>
<evidence type="ECO:0000313" key="4">
    <source>
        <dbReference type="Proteomes" id="UP000509702"/>
    </source>
</evidence>
<dbReference type="Proteomes" id="UP000509702">
    <property type="component" value="Plasmid unnamed1"/>
</dbReference>
<dbReference type="KEGG" id="aoz:HUE56_00920"/>
<sequence length="551" mass="63017">MELYTLSFPDDFWSVVRPLLGPDRARQTLELADEVEEYFGGPRDTGIARQFIRTHLPPGRIYVYGAGLHSENIIDILHRRDDLEILGFLDRDAERLKRFHGYEVLPPEQIVERDFDYVLVSYQRIEATMVDRLRQLGVPAAKIRTIYSDSDFIATAVAEQFSRIERRLDGRRFDHVIVRSGIHEVVPDSVLVELFPPETTLAIHIGPAKSTVAASPFWTIDAQGCAALAARIVKALQPKTIYLSTAQEFELFYFPIRRAAPNARLIHEIYDFFPLIPEDWIKLGINAGDRLIDLMRLANYFSCQDSQMIVSKRAGREWNKACEGFSAPYLFVYPGIGSKGSVDWDESTRNSPGDGPIHILYAGAQVPPHFRIYMRSDYNFLPLMEEVTAKSDVTIDIFNSSHAYEINDPSFRDYMERYPGPPITYHRRIPFDNLIRRMQKYHFGWLCLPPREQDLADQQVVICNRFSAYVYGGLPTIVDAEWHFIADLVAEYGAGLVIEDADADKVLRAISDCDYQALLHGTARLREYMWRHNEATQELLCQLVGKAAVSP</sequence>
<keyword evidence="4" id="KW-1185">Reference proteome</keyword>
<dbReference type="Gene3D" id="3.40.50.2000">
    <property type="entry name" value="Glycogen Phosphorylase B"/>
    <property type="match status" value="1"/>
</dbReference>
<organism evidence="3 4">
    <name type="scientific">Azospirillum oryzae</name>
    <dbReference type="NCBI Taxonomy" id="286727"/>
    <lineage>
        <taxon>Bacteria</taxon>
        <taxon>Pseudomonadati</taxon>
        <taxon>Pseudomonadota</taxon>
        <taxon>Alphaproteobacteria</taxon>
        <taxon>Rhodospirillales</taxon>
        <taxon>Azospirillaceae</taxon>
        <taxon>Azospirillum</taxon>
    </lineage>
</organism>
<reference evidence="3 4" key="1">
    <citation type="submission" date="2020-06" db="EMBL/GenBank/DDBJ databases">
        <title>Complete genome of Azosprillum oryzae KACC14407.</title>
        <authorList>
            <person name="Kim M."/>
            <person name="Park Y.-J."/>
            <person name="Shin J.-H."/>
        </authorList>
    </citation>
    <scope>NUCLEOTIDE SEQUENCE [LARGE SCALE GENOMIC DNA]</scope>
    <source>
        <strain evidence="3 4">KACC 14407</strain>
        <plasmid evidence="3 4">unnamed1</plasmid>
    </source>
</reference>
<dbReference type="OrthoDB" id="7292950at2"/>
<proteinExistence type="predicted"/>
<accession>A0A6N1AIP4</accession>